<reference evidence="1" key="2">
    <citation type="journal article" date="2022" name="New Phytol.">
        <title>Evolutionary transition to the ectomycorrhizal habit in the genomes of a hyperdiverse lineage of mushroom-forming fungi.</title>
        <authorList>
            <person name="Looney B."/>
            <person name="Miyauchi S."/>
            <person name="Morin E."/>
            <person name="Drula E."/>
            <person name="Courty P.E."/>
            <person name="Kohler A."/>
            <person name="Kuo A."/>
            <person name="LaButti K."/>
            <person name="Pangilinan J."/>
            <person name="Lipzen A."/>
            <person name="Riley R."/>
            <person name="Andreopoulos W."/>
            <person name="He G."/>
            <person name="Johnson J."/>
            <person name="Nolan M."/>
            <person name="Tritt A."/>
            <person name="Barry K.W."/>
            <person name="Grigoriev I.V."/>
            <person name="Nagy L.G."/>
            <person name="Hibbett D."/>
            <person name="Henrissat B."/>
            <person name="Matheny P.B."/>
            <person name="Labbe J."/>
            <person name="Martin F.M."/>
        </authorList>
    </citation>
    <scope>NUCLEOTIDE SEQUENCE</scope>
    <source>
        <strain evidence="1">HHB10654</strain>
    </source>
</reference>
<protein>
    <submittedName>
        <fullName evidence="1">APC amino acid permease</fullName>
    </submittedName>
</protein>
<name>A0ACB8TKM3_9AGAM</name>
<reference evidence="1" key="1">
    <citation type="submission" date="2021-03" db="EMBL/GenBank/DDBJ databases">
        <authorList>
            <consortium name="DOE Joint Genome Institute"/>
            <person name="Ahrendt S."/>
            <person name="Looney B.P."/>
            <person name="Miyauchi S."/>
            <person name="Morin E."/>
            <person name="Drula E."/>
            <person name="Courty P.E."/>
            <person name="Chicoki N."/>
            <person name="Fauchery L."/>
            <person name="Kohler A."/>
            <person name="Kuo A."/>
            <person name="Labutti K."/>
            <person name="Pangilinan J."/>
            <person name="Lipzen A."/>
            <person name="Riley R."/>
            <person name="Andreopoulos W."/>
            <person name="He G."/>
            <person name="Johnson J."/>
            <person name="Barry K.W."/>
            <person name="Grigoriev I.V."/>
            <person name="Nagy L."/>
            <person name="Hibbett D."/>
            <person name="Henrissat B."/>
            <person name="Matheny P.B."/>
            <person name="Labbe J."/>
            <person name="Martin F."/>
        </authorList>
    </citation>
    <scope>NUCLEOTIDE SEQUENCE</scope>
    <source>
        <strain evidence="1">HHB10654</strain>
    </source>
</reference>
<comment type="caution">
    <text evidence="1">The sequence shown here is derived from an EMBL/GenBank/DDBJ whole genome shotgun (WGS) entry which is preliminary data.</text>
</comment>
<sequence length="460" mass="48866">MKGIALIAGLQIGSGIFSSPGVVVANTGSVGASLVVWILSGLLSWTGAGSFAELGSAIPLNGGAQAYLGYAYGPLASYLYTWTSILVLSPGSKAVTSLIFAEYLNRVFWGVTRSDESRTEIPQWAIQLTAIAAIGGVTLLCIVTRGLGTRAAVIFTSAKARSITAGTILTLCGAVQLFRGRASSSLKGDLFEGSSRSPSSYALALYSGLWAFDGWDQVSFVGGEMKRPEKSIPRAIHFSMIIVIVLFLFANLSYFLVLEKDVVGPSNTIALDFGWTLFGPLGGSFFAFTVAISCFGALNGSFFTAGRVIQAAGRKGFLPARFGRLHPTRHTPVNAMLLQAAITSAFVLGGGGFRSLLSFAVVAFWSFYFLTVLGVVVLRLREPDLPRPYKTWMVTPLTFCSVAFFLLLMPILAAPWQAFAVAVFVGMGVPMYYVTRQSRIRLLSGDAGPGYGAVDAGPPQ</sequence>
<accession>A0ACB8TKM3</accession>
<evidence type="ECO:0000313" key="1">
    <source>
        <dbReference type="EMBL" id="KAI0068994.1"/>
    </source>
</evidence>
<dbReference type="EMBL" id="MU277187">
    <property type="protein sequence ID" value="KAI0068994.1"/>
    <property type="molecule type" value="Genomic_DNA"/>
</dbReference>
<evidence type="ECO:0000313" key="2">
    <source>
        <dbReference type="Proteomes" id="UP000814140"/>
    </source>
</evidence>
<gene>
    <name evidence="1" type="ORF">BV25DRAFT_1792317</name>
</gene>
<organism evidence="1 2">
    <name type="scientific">Artomyces pyxidatus</name>
    <dbReference type="NCBI Taxonomy" id="48021"/>
    <lineage>
        <taxon>Eukaryota</taxon>
        <taxon>Fungi</taxon>
        <taxon>Dikarya</taxon>
        <taxon>Basidiomycota</taxon>
        <taxon>Agaricomycotina</taxon>
        <taxon>Agaricomycetes</taxon>
        <taxon>Russulales</taxon>
        <taxon>Auriscalpiaceae</taxon>
        <taxon>Artomyces</taxon>
    </lineage>
</organism>
<proteinExistence type="predicted"/>
<dbReference type="Proteomes" id="UP000814140">
    <property type="component" value="Unassembled WGS sequence"/>
</dbReference>
<keyword evidence="2" id="KW-1185">Reference proteome</keyword>